<protein>
    <submittedName>
        <fullName evidence="2">Uncharacterized protein</fullName>
    </submittedName>
</protein>
<dbReference type="Proteomes" id="UP000585614">
    <property type="component" value="Unassembled WGS sequence"/>
</dbReference>
<comment type="caution">
    <text evidence="2">The sequence shown here is derived from an EMBL/GenBank/DDBJ whole genome shotgun (WGS) entry which is preliminary data.</text>
</comment>
<reference evidence="2 3" key="1">
    <citation type="journal article" date="2020" name="Nature">
        <title>Six reference-quality genomes reveal evolution of bat adaptations.</title>
        <authorList>
            <person name="Jebb D."/>
            <person name="Huang Z."/>
            <person name="Pippel M."/>
            <person name="Hughes G.M."/>
            <person name="Lavrichenko K."/>
            <person name="Devanna P."/>
            <person name="Winkler S."/>
            <person name="Jermiin L.S."/>
            <person name="Skirmuntt E.C."/>
            <person name="Katzourakis A."/>
            <person name="Burkitt-Gray L."/>
            <person name="Ray D.A."/>
            <person name="Sullivan K.A.M."/>
            <person name="Roscito J.G."/>
            <person name="Kirilenko B.M."/>
            <person name="Davalos L.M."/>
            <person name="Corthals A.P."/>
            <person name="Power M.L."/>
            <person name="Jones G."/>
            <person name="Ransome R.D."/>
            <person name="Dechmann D.K.N."/>
            <person name="Locatelli A.G."/>
            <person name="Puechmaille S.J."/>
            <person name="Fedrigo O."/>
            <person name="Jarvis E.D."/>
            <person name="Hiller M."/>
            <person name="Vernes S.C."/>
            <person name="Myers E.W."/>
            <person name="Teeling E.C."/>
        </authorList>
    </citation>
    <scope>NUCLEOTIDE SEQUENCE [LARGE SCALE GENOMIC DNA]</scope>
    <source>
        <strain evidence="2">MRhiFer1</strain>
        <tissue evidence="2">Lung</tissue>
    </source>
</reference>
<accession>A0A7J7X5D4</accession>
<gene>
    <name evidence="2" type="ORF">mRhiFer1_010270</name>
</gene>
<evidence type="ECO:0000313" key="3">
    <source>
        <dbReference type="Proteomes" id="UP000585614"/>
    </source>
</evidence>
<feature type="region of interest" description="Disordered" evidence="1">
    <location>
        <begin position="1"/>
        <end position="100"/>
    </location>
</feature>
<dbReference type="EMBL" id="JACAGC010000009">
    <property type="protein sequence ID" value="KAF6344899.1"/>
    <property type="molecule type" value="Genomic_DNA"/>
</dbReference>
<proteinExistence type="predicted"/>
<dbReference type="AlphaFoldDB" id="A0A7J7X5D4"/>
<organism evidence="2 3">
    <name type="scientific">Rhinolophus ferrumequinum</name>
    <name type="common">Greater horseshoe bat</name>
    <dbReference type="NCBI Taxonomy" id="59479"/>
    <lineage>
        <taxon>Eukaryota</taxon>
        <taxon>Metazoa</taxon>
        <taxon>Chordata</taxon>
        <taxon>Craniata</taxon>
        <taxon>Vertebrata</taxon>
        <taxon>Euteleostomi</taxon>
        <taxon>Mammalia</taxon>
        <taxon>Eutheria</taxon>
        <taxon>Laurasiatheria</taxon>
        <taxon>Chiroptera</taxon>
        <taxon>Yinpterochiroptera</taxon>
        <taxon>Rhinolophoidea</taxon>
        <taxon>Rhinolophidae</taxon>
        <taxon>Rhinolophinae</taxon>
        <taxon>Rhinolophus</taxon>
    </lineage>
</organism>
<evidence type="ECO:0000313" key="2">
    <source>
        <dbReference type="EMBL" id="KAF6344899.1"/>
    </source>
</evidence>
<name>A0A7J7X5D4_RHIFE</name>
<evidence type="ECO:0000256" key="1">
    <source>
        <dbReference type="SAM" id="MobiDB-lite"/>
    </source>
</evidence>
<feature type="compositionally biased region" description="Low complexity" evidence="1">
    <location>
        <begin position="70"/>
        <end position="82"/>
    </location>
</feature>
<sequence length="142" mass="16081">MLRRDYRGAAGGDPPRSLQRRLGRSCHRRYWATAPPGPQAPLPQRDCGGRRGTTVRKRQGAQSGEGPGGARQAPPTASRRTPTTPPRRRKSVSPYPPWRPRVLRPEHLCTFFFTPGRLRTFLSLRPVPESRSVRESPRFHLL</sequence>
<feature type="compositionally biased region" description="Basic residues" evidence="1">
    <location>
        <begin position="18"/>
        <end position="30"/>
    </location>
</feature>